<keyword evidence="9" id="KW-1185">Reference proteome</keyword>
<dbReference type="PATRIC" id="fig|1121877.4.peg.1180"/>
<comment type="caution">
    <text evidence="8">The sequence shown here is derived from an EMBL/GenBank/DDBJ whole genome shotgun (WGS) entry which is preliminary data.</text>
</comment>
<dbReference type="GO" id="GO:0016020">
    <property type="term" value="C:membrane"/>
    <property type="evidence" value="ECO:0007669"/>
    <property type="project" value="UniProtKB-SubCell"/>
</dbReference>
<proteinExistence type="inferred from homology"/>
<evidence type="ECO:0000256" key="2">
    <source>
        <dbReference type="ARBA" id="ARBA00022448"/>
    </source>
</evidence>
<feature type="transmembrane region" description="Helical" evidence="7">
    <location>
        <begin position="153"/>
        <end position="175"/>
    </location>
</feature>
<dbReference type="OrthoDB" id="9807293at2"/>
<dbReference type="PROSITE" id="PS00221">
    <property type="entry name" value="MIP"/>
    <property type="match status" value="1"/>
</dbReference>
<dbReference type="InterPro" id="IPR022357">
    <property type="entry name" value="MIP_CS"/>
</dbReference>
<evidence type="ECO:0000256" key="6">
    <source>
        <dbReference type="RuleBase" id="RU000477"/>
    </source>
</evidence>
<dbReference type="PANTHER" id="PTHR45724:SF13">
    <property type="entry name" value="AQUAPORIN NIP1-1-RELATED"/>
    <property type="match status" value="1"/>
</dbReference>
<dbReference type="PRINTS" id="PR00783">
    <property type="entry name" value="MINTRINSICP"/>
</dbReference>
<reference evidence="8 9" key="1">
    <citation type="submission" date="2015-01" db="EMBL/GenBank/DDBJ databases">
        <title>Draft genome of the acidophilic iron oxidizer Ferrimicrobium acidiphilum strain T23.</title>
        <authorList>
            <person name="Poehlein A."/>
            <person name="Eisen S."/>
            <person name="Schloemann M."/>
            <person name="Johnson B.D."/>
            <person name="Daniel R."/>
            <person name="Muehling M."/>
        </authorList>
    </citation>
    <scope>NUCLEOTIDE SEQUENCE [LARGE SCALE GENOMIC DNA]</scope>
    <source>
        <strain evidence="8 9">T23</strain>
    </source>
</reference>
<dbReference type="GO" id="GO:0015267">
    <property type="term" value="F:channel activity"/>
    <property type="evidence" value="ECO:0007669"/>
    <property type="project" value="InterPro"/>
</dbReference>
<feature type="transmembrane region" description="Helical" evidence="7">
    <location>
        <begin position="228"/>
        <end position="253"/>
    </location>
</feature>
<keyword evidence="5 7" id="KW-0472">Membrane</keyword>
<keyword evidence="4 7" id="KW-1133">Transmembrane helix</keyword>
<dbReference type="AlphaFoldDB" id="A0A0D8FV42"/>
<organism evidence="8 9">
    <name type="scientific">Ferrimicrobium acidiphilum DSM 19497</name>
    <dbReference type="NCBI Taxonomy" id="1121877"/>
    <lineage>
        <taxon>Bacteria</taxon>
        <taxon>Bacillati</taxon>
        <taxon>Actinomycetota</taxon>
        <taxon>Acidimicrobiia</taxon>
        <taxon>Acidimicrobiales</taxon>
        <taxon>Acidimicrobiaceae</taxon>
        <taxon>Ferrimicrobium</taxon>
    </lineage>
</organism>
<dbReference type="InterPro" id="IPR034294">
    <property type="entry name" value="Aquaporin_transptr"/>
</dbReference>
<dbReference type="SUPFAM" id="SSF81338">
    <property type="entry name" value="Aquaporin-like"/>
    <property type="match status" value="1"/>
</dbReference>
<comment type="subcellular location">
    <subcellularLocation>
        <location evidence="1">Membrane</location>
        <topology evidence="1">Multi-pass membrane protein</topology>
    </subcellularLocation>
</comment>
<protein>
    <submittedName>
        <fullName evidence="8">Aquaporin Z</fullName>
    </submittedName>
</protein>
<evidence type="ECO:0000256" key="1">
    <source>
        <dbReference type="ARBA" id="ARBA00004141"/>
    </source>
</evidence>
<evidence type="ECO:0000256" key="3">
    <source>
        <dbReference type="ARBA" id="ARBA00022692"/>
    </source>
</evidence>
<dbReference type="InterPro" id="IPR023271">
    <property type="entry name" value="Aquaporin-like"/>
</dbReference>
<dbReference type="Pfam" id="PF00230">
    <property type="entry name" value="MIP"/>
    <property type="match status" value="1"/>
</dbReference>
<dbReference type="InterPro" id="IPR000425">
    <property type="entry name" value="MIP"/>
</dbReference>
<feature type="transmembrane region" description="Helical" evidence="7">
    <location>
        <begin position="187"/>
        <end position="208"/>
    </location>
</feature>
<evidence type="ECO:0000256" key="7">
    <source>
        <dbReference type="SAM" id="Phobius"/>
    </source>
</evidence>
<evidence type="ECO:0000256" key="4">
    <source>
        <dbReference type="ARBA" id="ARBA00022989"/>
    </source>
</evidence>
<gene>
    <name evidence="8" type="primary">aqpZ</name>
    <name evidence="8" type="ORF">FEAC_10800</name>
</gene>
<dbReference type="STRING" id="1121877.FEAC_10800"/>
<comment type="similarity">
    <text evidence="6">Belongs to the MIP/aquaporin (TC 1.A.8) family.</text>
</comment>
<evidence type="ECO:0000256" key="5">
    <source>
        <dbReference type="ARBA" id="ARBA00023136"/>
    </source>
</evidence>
<keyword evidence="2 6" id="KW-0813">Transport</keyword>
<feature type="transmembrane region" description="Helical" evidence="7">
    <location>
        <begin position="21"/>
        <end position="42"/>
    </location>
</feature>
<accession>A0A0D8FV42</accession>
<feature type="transmembrane region" description="Helical" evidence="7">
    <location>
        <begin position="111"/>
        <end position="133"/>
    </location>
</feature>
<dbReference type="Gene3D" id="1.20.1080.10">
    <property type="entry name" value="Glycerol uptake facilitator protein"/>
    <property type="match status" value="1"/>
</dbReference>
<dbReference type="EMBL" id="JXUW01000007">
    <property type="protein sequence ID" value="KJE77150.1"/>
    <property type="molecule type" value="Genomic_DNA"/>
</dbReference>
<dbReference type="Proteomes" id="UP000032336">
    <property type="component" value="Unassembled WGS sequence"/>
</dbReference>
<sequence length="265" mass="27169">MNGGRVEEERWSLPQKAAAEALGIFFLVFVGAGTAAVTLILGHKAPTFGNPNDIGIGALGGMGDWLAIGLAFAFAIMTMIYVFGHVSGAHINPAVTFALLLRRHISLREAVAYWVAQLIGGTLGAFAIALVYGHQAWAIGGLGAPGPFPGVPLWRAGVAEMIGTFALVLGVYGLAINKKAPTGWAGLIIALNIAGLIILLGNVSGAGINPARTAGPMIADAALGLAFHWNVLLVYIVAQLVGAAAVAGIYPWIAIKARGVSSEAS</sequence>
<dbReference type="PANTHER" id="PTHR45724">
    <property type="entry name" value="AQUAPORIN NIP2-1"/>
    <property type="match status" value="1"/>
</dbReference>
<evidence type="ECO:0000313" key="8">
    <source>
        <dbReference type="EMBL" id="KJE77150.1"/>
    </source>
</evidence>
<name>A0A0D8FV42_9ACTN</name>
<evidence type="ECO:0000313" key="9">
    <source>
        <dbReference type="Proteomes" id="UP000032336"/>
    </source>
</evidence>
<keyword evidence="3 6" id="KW-0812">Transmembrane</keyword>
<dbReference type="eggNOG" id="COG0580">
    <property type="taxonomic scope" value="Bacteria"/>
</dbReference>
<feature type="transmembrane region" description="Helical" evidence="7">
    <location>
        <begin position="62"/>
        <end position="83"/>
    </location>
</feature>